<feature type="non-terminal residue" evidence="3">
    <location>
        <position position="259"/>
    </location>
</feature>
<dbReference type="SUPFAM" id="SSF56281">
    <property type="entry name" value="Metallo-hydrolase/oxidoreductase"/>
    <property type="match status" value="1"/>
</dbReference>
<feature type="domain" description="Beta-Casp" evidence="2">
    <location>
        <begin position="84"/>
        <end position="209"/>
    </location>
</feature>
<accession>X1IYK3</accession>
<gene>
    <name evidence="3" type="ORF">S03H2_51903</name>
</gene>
<reference evidence="3" key="1">
    <citation type="journal article" date="2014" name="Front. Microbiol.">
        <title>High frequency of phylogenetically diverse reductive dehalogenase-homologous genes in deep subseafloor sedimentary metagenomes.</title>
        <authorList>
            <person name="Kawai M."/>
            <person name="Futagami T."/>
            <person name="Toyoda A."/>
            <person name="Takaki Y."/>
            <person name="Nishi S."/>
            <person name="Hori S."/>
            <person name="Arai W."/>
            <person name="Tsubouchi T."/>
            <person name="Morono Y."/>
            <person name="Uchiyama I."/>
            <person name="Ito T."/>
            <person name="Fujiyama A."/>
            <person name="Inagaki F."/>
            <person name="Takami H."/>
        </authorList>
    </citation>
    <scope>NUCLEOTIDE SEQUENCE</scope>
    <source>
        <strain evidence="3">Expedition CK06-06</strain>
    </source>
</reference>
<dbReference type="Gene3D" id="3.40.50.10890">
    <property type="match status" value="1"/>
</dbReference>
<dbReference type="AlphaFoldDB" id="X1IYK3"/>
<proteinExistence type="predicted"/>
<dbReference type="PANTHER" id="PTHR11203">
    <property type="entry name" value="CLEAVAGE AND POLYADENYLATION SPECIFICITY FACTOR FAMILY MEMBER"/>
    <property type="match status" value="1"/>
</dbReference>
<dbReference type="InterPro" id="IPR022712">
    <property type="entry name" value="Beta_Casp"/>
</dbReference>
<evidence type="ECO:0000313" key="3">
    <source>
        <dbReference type="EMBL" id="GAH62618.1"/>
    </source>
</evidence>
<dbReference type="EMBL" id="BARU01032958">
    <property type="protein sequence ID" value="GAH62618.1"/>
    <property type="molecule type" value="Genomic_DNA"/>
</dbReference>
<dbReference type="Pfam" id="PF10996">
    <property type="entry name" value="Beta-Casp"/>
    <property type="match status" value="1"/>
</dbReference>
<evidence type="ECO:0000259" key="2">
    <source>
        <dbReference type="SMART" id="SM01027"/>
    </source>
</evidence>
<dbReference type="SMART" id="SM01027">
    <property type="entry name" value="Beta-Casp"/>
    <property type="match status" value="1"/>
</dbReference>
<evidence type="ECO:0000256" key="1">
    <source>
        <dbReference type="ARBA" id="ARBA00022801"/>
    </source>
</evidence>
<name>X1IYK3_9ZZZZ</name>
<dbReference type="InterPro" id="IPR036866">
    <property type="entry name" value="RibonucZ/Hydroxyglut_hydro"/>
</dbReference>
<dbReference type="Gene3D" id="3.60.15.10">
    <property type="entry name" value="Ribonuclease Z/Hydroxyacylglutathione hydrolase-like"/>
    <property type="match status" value="1"/>
</dbReference>
<dbReference type="PANTHER" id="PTHR11203:SF37">
    <property type="entry name" value="INTEGRATOR COMPLEX SUBUNIT 11"/>
    <property type="match status" value="1"/>
</dbReference>
<dbReference type="InterPro" id="IPR050698">
    <property type="entry name" value="MBL"/>
</dbReference>
<sequence length="259" mass="29930">LIEVQEDHGKRRLLFTGDIGRKNLPIIKDPYQVENVDFLISESTYGGRYHRPYKEVSSELRDLINRTYKRRGKIIIPAFSVGRTQEVVYEIHNLHENNELPDIPIFVDSPLSVNVTEIFKRHPECYDDEALEIINNNENPFGFERLIYIKDVEKSKELNTINKPCIIISASGMCEAGRILHHLKNSISDKRNIILIVGYQAQGTLGRNLVEKKKVVRIFGEEYERKADVIVLNEFSSHGDRRDLLNYAEKSSAEKIFCV</sequence>
<organism evidence="3">
    <name type="scientific">marine sediment metagenome</name>
    <dbReference type="NCBI Taxonomy" id="412755"/>
    <lineage>
        <taxon>unclassified sequences</taxon>
        <taxon>metagenomes</taxon>
        <taxon>ecological metagenomes</taxon>
    </lineage>
</organism>
<dbReference type="GO" id="GO:0004521">
    <property type="term" value="F:RNA endonuclease activity"/>
    <property type="evidence" value="ECO:0007669"/>
    <property type="project" value="TreeGrafter"/>
</dbReference>
<comment type="caution">
    <text evidence="3">The sequence shown here is derived from an EMBL/GenBank/DDBJ whole genome shotgun (WGS) entry which is preliminary data.</text>
</comment>
<dbReference type="GO" id="GO:0016787">
    <property type="term" value="F:hydrolase activity"/>
    <property type="evidence" value="ECO:0007669"/>
    <property type="project" value="UniProtKB-KW"/>
</dbReference>
<feature type="non-terminal residue" evidence="3">
    <location>
        <position position="1"/>
    </location>
</feature>
<keyword evidence="1" id="KW-0378">Hydrolase</keyword>
<protein>
    <recommendedName>
        <fullName evidence="2">Beta-Casp domain-containing protein</fullName>
    </recommendedName>
</protein>